<feature type="non-terminal residue" evidence="9">
    <location>
        <position position="1"/>
    </location>
</feature>
<feature type="domain" description="Peptidase M4 C-terminal" evidence="8">
    <location>
        <begin position="21"/>
        <end position="174"/>
    </location>
</feature>
<dbReference type="PANTHER" id="PTHR33794:SF1">
    <property type="entry name" value="BACILLOLYSIN"/>
    <property type="match status" value="1"/>
</dbReference>
<evidence type="ECO:0008006" key="10">
    <source>
        <dbReference type="Google" id="ProtNLM"/>
    </source>
</evidence>
<evidence type="ECO:0000256" key="2">
    <source>
        <dbReference type="ARBA" id="ARBA00022670"/>
    </source>
</evidence>
<accession>X0Z3F6</accession>
<dbReference type="InterPro" id="IPR023612">
    <property type="entry name" value="Peptidase_M4"/>
</dbReference>
<reference evidence="9" key="1">
    <citation type="journal article" date="2014" name="Front. Microbiol.">
        <title>High frequency of phylogenetically diverse reductive dehalogenase-homologous genes in deep subseafloor sedimentary metagenomes.</title>
        <authorList>
            <person name="Kawai M."/>
            <person name="Futagami T."/>
            <person name="Toyoda A."/>
            <person name="Takaki Y."/>
            <person name="Nishi S."/>
            <person name="Hori S."/>
            <person name="Arai W."/>
            <person name="Tsubouchi T."/>
            <person name="Morono Y."/>
            <person name="Uchiyama I."/>
            <person name="Ito T."/>
            <person name="Fujiyama A."/>
            <person name="Inagaki F."/>
            <person name="Takami H."/>
        </authorList>
    </citation>
    <scope>NUCLEOTIDE SEQUENCE</scope>
    <source>
        <strain evidence="9">Expedition CK06-06</strain>
    </source>
</reference>
<dbReference type="InterPro" id="IPR001570">
    <property type="entry name" value="Peptidase_M4_C_domain"/>
</dbReference>
<evidence type="ECO:0000256" key="1">
    <source>
        <dbReference type="ARBA" id="ARBA00009388"/>
    </source>
</evidence>
<protein>
    <recommendedName>
        <fullName evidence="10">Neutral metalloproteinase</fullName>
    </recommendedName>
</protein>
<name>X0Z3F6_9ZZZZ</name>
<organism evidence="9">
    <name type="scientific">marine sediment metagenome</name>
    <dbReference type="NCBI Taxonomy" id="412755"/>
    <lineage>
        <taxon>unclassified sequences</taxon>
        <taxon>metagenomes</taxon>
        <taxon>ecological metagenomes</taxon>
    </lineage>
</organism>
<keyword evidence="4" id="KW-0378">Hydrolase</keyword>
<evidence type="ECO:0000256" key="6">
    <source>
        <dbReference type="ARBA" id="ARBA00023049"/>
    </source>
</evidence>
<evidence type="ECO:0000259" key="7">
    <source>
        <dbReference type="Pfam" id="PF01447"/>
    </source>
</evidence>
<gene>
    <name evidence="9" type="ORF">S01H4_19186</name>
</gene>
<keyword evidence="5" id="KW-0862">Zinc</keyword>
<sequence length="405" mass="43231">GMVGYDVLVHELAHAVITFSSGLYYYGESGALNESYADVMGAVADGNWTVGEGRIGGGGAFRSLAHPTSYGDPDYMTDYVWTSGDHGGVHTNSGIPNKAAYILAVGQSGNPNQVSVNGVGTSVMGSLYFGAMRNLPTYAKFIDARNLTVSLANSYYPNTSGIACDVRNAFFLVGLGEADIDCDGIEDGGDKESWTAFVDAHSGEVLFNYEGTPSGTGGYDLDLEDANGTNAQNTNCYWDTTDDDQIGNEVGLFEEGHSDPEAVALWNYAKAAYIFYHHLNIHSYDNNNGQFELYIHSSVPNNAGAQWIAGTNNCDLIQFDDGMVGYDVLVHELAHAVITFSSGLYYYGESGALNESYADVMGAVADGNWTVGEGRIGGGGAFRSLAHPTSYGDPDYMTDYVWTSG</sequence>
<comment type="caution">
    <text evidence="9">The sequence shown here is derived from an EMBL/GenBank/DDBJ whole genome shotgun (WGS) entry which is preliminary data.</text>
</comment>
<dbReference type="InterPro" id="IPR027268">
    <property type="entry name" value="Peptidase_M4/M1_CTD_sf"/>
</dbReference>
<dbReference type="InterPro" id="IPR050728">
    <property type="entry name" value="Zinc_Metalloprotease_M4"/>
</dbReference>
<dbReference type="Pfam" id="PF02868">
    <property type="entry name" value="Peptidase_M4_C"/>
    <property type="match status" value="2"/>
</dbReference>
<keyword evidence="6" id="KW-0482">Metalloprotease</keyword>
<dbReference type="Gene3D" id="3.10.170.10">
    <property type="match status" value="1"/>
</dbReference>
<dbReference type="Gene3D" id="1.10.390.10">
    <property type="entry name" value="Neutral Protease Domain 2"/>
    <property type="match status" value="2"/>
</dbReference>
<comment type="similarity">
    <text evidence="1">Belongs to the peptidase M4 family.</text>
</comment>
<dbReference type="PRINTS" id="PR00730">
    <property type="entry name" value="THERMOLYSIN"/>
</dbReference>
<evidence type="ECO:0000256" key="3">
    <source>
        <dbReference type="ARBA" id="ARBA00022723"/>
    </source>
</evidence>
<dbReference type="GO" id="GO:0004222">
    <property type="term" value="F:metalloendopeptidase activity"/>
    <property type="evidence" value="ECO:0007669"/>
    <property type="project" value="InterPro"/>
</dbReference>
<evidence type="ECO:0000259" key="8">
    <source>
        <dbReference type="Pfam" id="PF02868"/>
    </source>
</evidence>
<dbReference type="AlphaFoldDB" id="X0Z3F6"/>
<feature type="non-terminal residue" evidence="9">
    <location>
        <position position="405"/>
    </location>
</feature>
<dbReference type="GO" id="GO:0046872">
    <property type="term" value="F:metal ion binding"/>
    <property type="evidence" value="ECO:0007669"/>
    <property type="project" value="UniProtKB-KW"/>
</dbReference>
<dbReference type="PANTHER" id="PTHR33794">
    <property type="entry name" value="BACILLOLYSIN"/>
    <property type="match status" value="1"/>
</dbReference>
<dbReference type="InterPro" id="IPR013856">
    <property type="entry name" value="Peptidase_M4_domain"/>
</dbReference>
<proteinExistence type="inferred from homology"/>
<dbReference type="SUPFAM" id="SSF55486">
    <property type="entry name" value="Metalloproteases ('zincins'), catalytic domain"/>
    <property type="match status" value="2"/>
</dbReference>
<evidence type="ECO:0000256" key="4">
    <source>
        <dbReference type="ARBA" id="ARBA00022801"/>
    </source>
</evidence>
<feature type="domain" description="Peptidase M4 C-terminal" evidence="8">
    <location>
        <begin position="342"/>
        <end position="403"/>
    </location>
</feature>
<dbReference type="GO" id="GO:0006508">
    <property type="term" value="P:proteolysis"/>
    <property type="evidence" value="ECO:0007669"/>
    <property type="project" value="UniProtKB-KW"/>
</dbReference>
<keyword evidence="3" id="KW-0479">Metal-binding</keyword>
<evidence type="ECO:0000256" key="5">
    <source>
        <dbReference type="ARBA" id="ARBA00022833"/>
    </source>
</evidence>
<dbReference type="Pfam" id="PF01447">
    <property type="entry name" value="Peptidase_M4"/>
    <property type="match status" value="1"/>
</dbReference>
<dbReference type="EMBL" id="BART01008539">
    <property type="protein sequence ID" value="GAG54953.1"/>
    <property type="molecule type" value="Genomic_DNA"/>
</dbReference>
<keyword evidence="2" id="KW-0645">Protease</keyword>
<evidence type="ECO:0000313" key="9">
    <source>
        <dbReference type="EMBL" id="GAG54953.1"/>
    </source>
</evidence>
<feature type="domain" description="Peptidase M4" evidence="7">
    <location>
        <begin position="223"/>
        <end position="338"/>
    </location>
</feature>